<protein>
    <recommendedName>
        <fullName evidence="6">PatG domain-containing protein</fullName>
    </recommendedName>
</protein>
<reference evidence="5" key="1">
    <citation type="submission" date="2016-12" db="EMBL/GenBank/DDBJ databases">
        <authorList>
            <person name="Rodrigo-Torres L."/>
            <person name="Arahal R.D."/>
            <person name="Lucena T."/>
        </authorList>
    </citation>
    <scope>NUCLEOTIDE SEQUENCE [LARGE SCALE GENOMIC DNA]</scope>
</reference>
<dbReference type="InterPro" id="IPR040483">
    <property type="entry name" value="PatG_dom"/>
</dbReference>
<dbReference type="Proteomes" id="UP000184600">
    <property type="component" value="Unassembled WGS sequence"/>
</dbReference>
<dbReference type="STRING" id="1117707.VQ7734_02413"/>
<accession>A0A1M7YVH7</accession>
<evidence type="ECO:0000259" key="3">
    <source>
        <dbReference type="Pfam" id="PF18065"/>
    </source>
</evidence>
<dbReference type="Pfam" id="PF18065">
    <property type="entry name" value="PatG_C"/>
    <property type="match status" value="1"/>
</dbReference>
<evidence type="ECO:0000313" key="5">
    <source>
        <dbReference type="Proteomes" id="UP000184600"/>
    </source>
</evidence>
<gene>
    <name evidence="4" type="ORF">VQ7734_02413</name>
</gene>
<evidence type="ECO:0008006" key="6">
    <source>
        <dbReference type="Google" id="ProtNLM"/>
    </source>
</evidence>
<feature type="domain" description="PatG" evidence="2">
    <location>
        <begin position="81"/>
        <end position="189"/>
    </location>
</feature>
<dbReference type="InterPro" id="IPR040636">
    <property type="entry name" value="PatG_C"/>
</dbReference>
<evidence type="ECO:0000313" key="4">
    <source>
        <dbReference type="EMBL" id="SHO56644.1"/>
    </source>
</evidence>
<feature type="compositionally biased region" description="Polar residues" evidence="1">
    <location>
        <begin position="1"/>
        <end position="14"/>
    </location>
</feature>
<feature type="region of interest" description="Disordered" evidence="1">
    <location>
        <begin position="1"/>
        <end position="46"/>
    </location>
</feature>
<dbReference type="RefSeq" id="WP_073582835.1">
    <property type="nucleotide sequence ID" value="NZ_AP024898.1"/>
</dbReference>
<dbReference type="AlphaFoldDB" id="A0A1M7YVH7"/>
<dbReference type="OrthoDB" id="4174481at2"/>
<evidence type="ECO:0000256" key="1">
    <source>
        <dbReference type="SAM" id="MobiDB-lite"/>
    </source>
</evidence>
<organism evidence="4 5">
    <name type="scientific">Vibrio quintilis</name>
    <dbReference type="NCBI Taxonomy" id="1117707"/>
    <lineage>
        <taxon>Bacteria</taxon>
        <taxon>Pseudomonadati</taxon>
        <taxon>Pseudomonadota</taxon>
        <taxon>Gammaproteobacteria</taxon>
        <taxon>Vibrionales</taxon>
        <taxon>Vibrionaceae</taxon>
        <taxon>Vibrio</taxon>
    </lineage>
</organism>
<feature type="domain" description="PatG C-terminal" evidence="3">
    <location>
        <begin position="242"/>
        <end position="360"/>
    </location>
</feature>
<keyword evidence="5" id="KW-1185">Reference proteome</keyword>
<name>A0A1M7YVH7_9VIBR</name>
<dbReference type="EMBL" id="FRFG01000027">
    <property type="protein sequence ID" value="SHO56644.1"/>
    <property type="molecule type" value="Genomic_DNA"/>
</dbReference>
<dbReference type="Pfam" id="PF18047">
    <property type="entry name" value="PatG_D"/>
    <property type="match status" value="1"/>
</dbReference>
<sequence>MSVPEQSPETSNPQGAGPALPSQVAAPAPAAPPAAPVMTEPSPVQKATIDEVNDGVSDQVTVTAPEPPAPVIPTPPVPQPVYVAGKLRVVFPDKGLEKECEAAAQEISAQTRKTVAPYDYGTIFGYQTNEEQNSTAYSSRKTRPYRYIAEQINWVLSVDEQDVYLVRPNSVVELNEFIDYLATVENSHGQLPHLLCVLIGEEQGMAQSDNLNQSVLPVIHCRHMFAFDADPQTIKEKIDHTDENTTTTAIANLLELMETRKNLGNSDFLRAKNFLTFRYPEIYQTQTDASASRISSSHAQSDAAFLLSIQTGYAPSTSNQTLVNVIFNYQKAVSGRLFSYYASVDVTGLFPYLNTPLTDYIPAQP</sequence>
<proteinExistence type="predicted"/>
<evidence type="ECO:0000259" key="2">
    <source>
        <dbReference type="Pfam" id="PF18047"/>
    </source>
</evidence>